<dbReference type="Proteomes" id="UP000663862">
    <property type="component" value="Unassembled WGS sequence"/>
</dbReference>
<proteinExistence type="predicted"/>
<dbReference type="AlphaFoldDB" id="A0A820ZV35"/>
<accession>A0A820ZV35</accession>
<feature type="transmembrane region" description="Helical" evidence="1">
    <location>
        <begin position="123"/>
        <end position="143"/>
    </location>
</feature>
<feature type="transmembrane region" description="Helical" evidence="1">
    <location>
        <begin position="93"/>
        <end position="111"/>
    </location>
</feature>
<feature type="transmembrane region" description="Helical" evidence="1">
    <location>
        <begin position="149"/>
        <end position="171"/>
    </location>
</feature>
<comment type="caution">
    <text evidence="2">The sequence shown here is derived from an EMBL/GenBank/DDBJ whole genome shotgun (WGS) entry which is preliminary data.</text>
</comment>
<gene>
    <name evidence="2" type="ORF">TSG867_LOCUS25749</name>
</gene>
<name>A0A820ZV35_9BILA</name>
<evidence type="ECO:0000256" key="1">
    <source>
        <dbReference type="SAM" id="Phobius"/>
    </source>
</evidence>
<sequence>MLADPCREYALVVRCWLYYSLDHQSCASYIVSDNTDIGYPLLIIILLTIIPCLLYITVRQLRNIIALLSLTITCNWLLACCCVNIDMWYEVDIVTVYFFVWQFVSLIYKWLNQDLSYLSHTVHQKATCLSMAFLTFLVYDVLLRLMPTYLGYVYLWLMSVLDIITSLHPIYGMYDPVAKSIEDAVSFDYPTAPYGFYFSKDINELNDDVEYKDEYTSIIGWGDFFAYDLLLLLVASTNSSITIRACIAFGCIISVQLGDICTRFIDSKLDSNGLPGVPLSTIFVSGYAIAVKAIIEYLNLDC</sequence>
<keyword evidence="1" id="KW-0472">Membrane</keyword>
<keyword evidence="1" id="KW-0812">Transmembrane</keyword>
<feature type="transmembrane region" description="Helical" evidence="1">
    <location>
        <begin position="37"/>
        <end position="58"/>
    </location>
</feature>
<feature type="transmembrane region" description="Helical" evidence="1">
    <location>
        <begin position="65"/>
        <end position="87"/>
    </location>
</feature>
<organism evidence="2 3">
    <name type="scientific">Rotaria socialis</name>
    <dbReference type="NCBI Taxonomy" id="392032"/>
    <lineage>
        <taxon>Eukaryota</taxon>
        <taxon>Metazoa</taxon>
        <taxon>Spiralia</taxon>
        <taxon>Gnathifera</taxon>
        <taxon>Rotifera</taxon>
        <taxon>Eurotatoria</taxon>
        <taxon>Bdelloidea</taxon>
        <taxon>Philodinida</taxon>
        <taxon>Philodinidae</taxon>
        <taxon>Rotaria</taxon>
    </lineage>
</organism>
<protein>
    <submittedName>
        <fullName evidence="2">Uncharacterized protein</fullName>
    </submittedName>
</protein>
<evidence type="ECO:0000313" key="3">
    <source>
        <dbReference type="Proteomes" id="UP000663862"/>
    </source>
</evidence>
<dbReference type="EMBL" id="CAJOBQ010002573">
    <property type="protein sequence ID" value="CAF4567810.1"/>
    <property type="molecule type" value="Genomic_DNA"/>
</dbReference>
<evidence type="ECO:0000313" key="2">
    <source>
        <dbReference type="EMBL" id="CAF4567810.1"/>
    </source>
</evidence>
<keyword evidence="1" id="KW-1133">Transmembrane helix</keyword>
<reference evidence="2" key="1">
    <citation type="submission" date="2021-02" db="EMBL/GenBank/DDBJ databases">
        <authorList>
            <person name="Nowell W R."/>
        </authorList>
    </citation>
    <scope>NUCLEOTIDE SEQUENCE</scope>
</reference>